<evidence type="ECO:0000256" key="5">
    <source>
        <dbReference type="HAMAP-Rule" id="MF_00299"/>
    </source>
</evidence>
<comment type="caution">
    <text evidence="7">The sequence shown here is derived from an EMBL/GenBank/DDBJ whole genome shotgun (WGS) entry which is preliminary data.</text>
</comment>
<accession>A0A3E2NEG6</accession>
<dbReference type="InterPro" id="IPR002745">
    <property type="entry name" value="Ptrans_KptA/Tpt1"/>
</dbReference>
<dbReference type="HAMAP" id="MF_00299">
    <property type="entry name" value="KptA"/>
    <property type="match status" value="1"/>
</dbReference>
<dbReference type="OrthoDB" id="4537997at2"/>
<evidence type="ECO:0000313" key="6">
    <source>
        <dbReference type="EMBL" id="GLB29801.1"/>
    </source>
</evidence>
<dbReference type="InterPro" id="IPR042081">
    <property type="entry name" value="RNA_2'-PTrans_C"/>
</dbReference>
<dbReference type="EC" id="2.7.1.-" evidence="5"/>
<dbReference type="EMBL" id="QOHO01000025">
    <property type="protein sequence ID" value="RFZ79270.1"/>
    <property type="molecule type" value="Genomic_DNA"/>
</dbReference>
<comment type="similarity">
    <text evidence="1 5">Belongs to the KptA/TPT1 family.</text>
</comment>
<evidence type="ECO:0000256" key="1">
    <source>
        <dbReference type="ARBA" id="ARBA00009836"/>
    </source>
</evidence>
<dbReference type="PANTHER" id="PTHR12684">
    <property type="entry name" value="PUTATIVE PHOSPHOTRANSFERASE"/>
    <property type="match status" value="1"/>
</dbReference>
<dbReference type="Proteomes" id="UP001419084">
    <property type="component" value="Unassembled WGS sequence"/>
</dbReference>
<name>A0A3E2NEG6_9FIRM</name>
<evidence type="ECO:0000256" key="2">
    <source>
        <dbReference type="ARBA" id="ARBA00022679"/>
    </source>
</evidence>
<keyword evidence="3 5" id="KW-0520">NAD</keyword>
<evidence type="ECO:0000313" key="7">
    <source>
        <dbReference type="EMBL" id="RFZ79270.1"/>
    </source>
</evidence>
<evidence type="ECO:0000313" key="8">
    <source>
        <dbReference type="Proteomes" id="UP000260680"/>
    </source>
</evidence>
<dbReference type="PANTHER" id="PTHR12684:SF2">
    <property type="entry name" value="TRNA 2'-PHOSPHOTRANSFERASE 1"/>
    <property type="match status" value="1"/>
</dbReference>
<reference evidence="7 8" key="1">
    <citation type="submission" date="2018-07" db="EMBL/GenBank/DDBJ databases">
        <title>New species, Clostridium PI-S10-A1B.</title>
        <authorList>
            <person name="Krishna G."/>
            <person name="Summeta K."/>
            <person name="Shikha S."/>
            <person name="Prabhu P.B."/>
            <person name="Suresh K."/>
        </authorList>
    </citation>
    <scope>NUCLEOTIDE SEQUENCE [LARGE SCALE GENOMIC DNA]</scope>
    <source>
        <strain evidence="7 8">PI-S10-A1B</strain>
    </source>
</reference>
<evidence type="ECO:0000256" key="3">
    <source>
        <dbReference type="ARBA" id="ARBA00023027"/>
    </source>
</evidence>
<dbReference type="SUPFAM" id="SSF56399">
    <property type="entry name" value="ADP-ribosylation"/>
    <property type="match status" value="1"/>
</dbReference>
<dbReference type="Pfam" id="PF01885">
    <property type="entry name" value="PTS_2-RNA"/>
    <property type="match status" value="1"/>
</dbReference>
<dbReference type="RefSeq" id="WP_117416579.1">
    <property type="nucleotide sequence ID" value="NZ_BRPJ01000031.1"/>
</dbReference>
<organism evidence="7 8">
    <name type="scientific">Lacrimispora amygdalina</name>
    <dbReference type="NCBI Taxonomy" id="253257"/>
    <lineage>
        <taxon>Bacteria</taxon>
        <taxon>Bacillati</taxon>
        <taxon>Bacillota</taxon>
        <taxon>Clostridia</taxon>
        <taxon>Lachnospirales</taxon>
        <taxon>Lachnospiraceae</taxon>
        <taxon>Lacrimispora</taxon>
    </lineage>
</organism>
<dbReference type="GO" id="GO:0006388">
    <property type="term" value="P:tRNA splicing, via endonucleolytic cleavage and ligation"/>
    <property type="evidence" value="ECO:0007669"/>
    <property type="project" value="UniProtKB-UniRule"/>
</dbReference>
<gene>
    <name evidence="5 6" type="primary">kptA</name>
    <name evidence="7" type="ORF">DS742_08565</name>
    <name evidence="6" type="ORF">LAD12857_17240</name>
</gene>
<dbReference type="AlphaFoldDB" id="A0A3E2NEG6"/>
<comment type="function">
    <text evidence="4 5">Removes the 2'-phosphate from RNA via an intermediate in which the phosphate is ADP-ribosylated by NAD followed by a presumed transesterification to release the RNA and generate ADP-ribose 1''-2''-cyclic phosphate (APPR&gt;P). May function as an ADP-ribosylase.</text>
</comment>
<protein>
    <recommendedName>
        <fullName evidence="5">Probable RNA 2'-phosphotransferase</fullName>
        <ecNumber evidence="5">2.7.1.-</ecNumber>
    </recommendedName>
</protein>
<dbReference type="Gene3D" id="1.10.10.970">
    <property type="entry name" value="RNA 2'-phosphotransferase, Tpt1/KptA family, N-terminal domain"/>
    <property type="match status" value="1"/>
</dbReference>
<dbReference type="GO" id="GO:0000215">
    <property type="term" value="F:tRNA 2'-phosphotransferase activity"/>
    <property type="evidence" value="ECO:0007669"/>
    <property type="project" value="TreeGrafter"/>
</dbReference>
<dbReference type="InterPro" id="IPR042080">
    <property type="entry name" value="RNA_2'-PTrans_N"/>
</dbReference>
<proteinExistence type="inferred from homology"/>
<evidence type="ECO:0000313" key="9">
    <source>
        <dbReference type="Proteomes" id="UP001419084"/>
    </source>
</evidence>
<reference evidence="6 9" key="2">
    <citation type="journal article" date="2024" name="Int. J. Syst. Evol. Microbiol.">
        <title>Lacrimispora brassicae sp. nov. isolated from fermented cabbage, and proposal of Clostridium indicum Gundawar et al. 2019 and Clostridium methoxybenzovorans Mechichi et al. 1999 as heterotypic synonyms of Lacrimispora amygdalina (Parshina et al. 2003) Haas and Blanchard 2020 and Lacrimispora indolis (McClung and McCoy 1957) Haas and Blanchard 2020, respectively.</title>
        <authorList>
            <person name="Kobayashi H."/>
            <person name="Tanizawa Y."/>
            <person name="Sakamoto M."/>
            <person name="Ohkuma M."/>
            <person name="Tohno M."/>
        </authorList>
    </citation>
    <scope>NUCLEOTIDE SEQUENCE [LARGE SCALE GENOMIC DNA]</scope>
    <source>
        <strain evidence="6 9">DSM 12857</strain>
    </source>
</reference>
<dbReference type="Gene3D" id="3.20.170.30">
    <property type="match status" value="1"/>
</dbReference>
<dbReference type="GO" id="GO:0003950">
    <property type="term" value="F:NAD+ poly-ADP-ribosyltransferase activity"/>
    <property type="evidence" value="ECO:0007669"/>
    <property type="project" value="InterPro"/>
</dbReference>
<dbReference type="EMBL" id="BRPJ01000031">
    <property type="protein sequence ID" value="GLB29801.1"/>
    <property type="molecule type" value="Genomic_DNA"/>
</dbReference>
<dbReference type="InterPro" id="IPR022928">
    <property type="entry name" value="RNA_2'-PTrans_KptA"/>
</dbReference>
<evidence type="ECO:0000256" key="4">
    <source>
        <dbReference type="ARBA" id="ARBA00025212"/>
    </source>
</evidence>
<keyword evidence="9" id="KW-1185">Reference proteome</keyword>
<keyword evidence="2 5" id="KW-0808">Transferase</keyword>
<sequence length="186" mass="21791">MNYSELSKEVSYALRHAPWEYELEMDENGGVPLEQLLASLHLTSKWEHLTEKDLMEMIEISEKKRHEIYDGKIKAFYGHSIPMKIIKEEKMPPEFLYHGTARRFLNSIKENGLLPQSRQYVHLSQDIETAETVGKRHDNKPCILIIDSLKAWNDGIKFYYGNEKVWLADMVPYKYVLENSNKASNL</sequence>
<dbReference type="Proteomes" id="UP000260680">
    <property type="component" value="Unassembled WGS sequence"/>
</dbReference>